<dbReference type="GO" id="GO:0003677">
    <property type="term" value="F:DNA binding"/>
    <property type="evidence" value="ECO:0007669"/>
    <property type="project" value="UniProtKB-UniRule"/>
</dbReference>
<comment type="cofactor">
    <cofactor evidence="6">
        <name>Mg(2+)</name>
        <dbReference type="ChEBI" id="CHEBI:18420"/>
    </cofactor>
    <text evidence="6">Binds 2 magnesium ions per subunit. They probably participate in the reaction catalyzed by the enzyme. May bind an additional third magnesium ion after substrate binding.</text>
</comment>
<dbReference type="Proteomes" id="UP000275846">
    <property type="component" value="Unassembled WGS sequence"/>
</dbReference>
<keyword evidence="6" id="KW-0238">DNA-binding</keyword>
<comment type="similarity">
    <text evidence="6">Belongs to the XPG/RAD2 endonuclease family. EXO1 subfamily.</text>
</comment>
<dbReference type="EMBL" id="UYSU01041834">
    <property type="protein sequence ID" value="VDM03400.1"/>
    <property type="molecule type" value="Genomic_DNA"/>
</dbReference>
<feature type="repeat" description="TPR" evidence="5">
    <location>
        <begin position="56"/>
        <end position="89"/>
    </location>
</feature>
<dbReference type="OrthoDB" id="26491at2759"/>
<dbReference type="GO" id="GO:0017108">
    <property type="term" value="F:5'-flap endonuclease activity"/>
    <property type="evidence" value="ECO:0007669"/>
    <property type="project" value="TreeGrafter"/>
</dbReference>
<dbReference type="PANTHER" id="PTHR11081">
    <property type="entry name" value="FLAP ENDONUCLEASE FAMILY MEMBER"/>
    <property type="match status" value="1"/>
</dbReference>
<comment type="subcellular location">
    <subcellularLocation>
        <location evidence="1 6">Nucleus</location>
    </subcellularLocation>
</comment>
<dbReference type="GO" id="GO:0035312">
    <property type="term" value="F:5'-3' DNA exonuclease activity"/>
    <property type="evidence" value="ECO:0007669"/>
    <property type="project" value="UniProtKB-UniRule"/>
</dbReference>
<feature type="domain" description="XPG N-terminal" evidence="8">
    <location>
        <begin position="1"/>
        <end position="160"/>
    </location>
</feature>
<dbReference type="SMART" id="SM00484">
    <property type="entry name" value="XPGI"/>
    <property type="match status" value="1"/>
</dbReference>
<dbReference type="SMART" id="SM00485">
    <property type="entry name" value="XPGN"/>
    <property type="match status" value="1"/>
</dbReference>
<keyword evidence="6" id="KW-0540">Nuclease</keyword>
<dbReference type="Gene3D" id="3.40.50.1010">
    <property type="entry name" value="5'-nuclease"/>
    <property type="match status" value="2"/>
</dbReference>
<evidence type="ECO:0000256" key="3">
    <source>
        <dbReference type="ARBA" id="ARBA00023204"/>
    </source>
</evidence>
<dbReference type="STRING" id="70667.A0A183TKL6"/>
<evidence type="ECO:0000256" key="5">
    <source>
        <dbReference type="PROSITE-ProRule" id="PRU00339"/>
    </source>
</evidence>
<keyword evidence="2 6" id="KW-0227">DNA damage</keyword>
<keyword evidence="6" id="KW-0267">Excision nuclease</keyword>
<keyword evidence="6" id="KW-0378">Hydrolase</keyword>
<keyword evidence="6" id="KW-0479">Metal-binding</keyword>
<dbReference type="WBParaSite" id="SSLN_0001766301-mRNA-1">
    <property type="protein sequence ID" value="SSLN_0001766301-mRNA-1"/>
    <property type="gene ID" value="SSLN_0001766301"/>
</dbReference>
<keyword evidence="10" id="KW-1185">Reference proteome</keyword>
<dbReference type="GO" id="GO:0005634">
    <property type="term" value="C:nucleus"/>
    <property type="evidence" value="ECO:0007669"/>
    <property type="project" value="UniProtKB-SubCell"/>
</dbReference>
<evidence type="ECO:0000256" key="4">
    <source>
        <dbReference type="ARBA" id="ARBA00023242"/>
    </source>
</evidence>
<evidence type="ECO:0000313" key="10">
    <source>
        <dbReference type="Proteomes" id="UP000275846"/>
    </source>
</evidence>
<evidence type="ECO:0000256" key="2">
    <source>
        <dbReference type="ARBA" id="ARBA00022763"/>
    </source>
</evidence>
<reference evidence="9 10" key="2">
    <citation type="submission" date="2018-11" db="EMBL/GenBank/DDBJ databases">
        <authorList>
            <consortium name="Pathogen Informatics"/>
        </authorList>
    </citation>
    <scope>NUCLEOTIDE SEQUENCE [LARGE SCALE GENOMIC DNA]</scope>
    <source>
        <strain evidence="9 10">NST_G2</strain>
    </source>
</reference>
<keyword evidence="6" id="KW-0228">DNA excision</keyword>
<evidence type="ECO:0000313" key="9">
    <source>
        <dbReference type="EMBL" id="VDM03400.1"/>
    </source>
</evidence>
<protein>
    <recommendedName>
        <fullName evidence="6">Exonuclease 1</fullName>
        <ecNumber evidence="6">3.1.-.-</ecNumber>
    </recommendedName>
</protein>
<sequence>MGVKGLLPFLKKCTRPINIKTFRGYTVAIDAYCWIHRAAYSCAMDLGLGNSTNQSKKAYKEMAAQYLREGNRKAAQECFERCVEVTPEMARAVMKAARCHGVDCIVAPYESDAQLAYLAQAGYVDLVISEDSDLLMFGCKQVIFCSFQVYNCQALISSDSL</sequence>
<evidence type="ECO:0000259" key="8">
    <source>
        <dbReference type="SMART" id="SM00485"/>
    </source>
</evidence>
<evidence type="ECO:0000259" key="7">
    <source>
        <dbReference type="SMART" id="SM00484"/>
    </source>
</evidence>
<keyword evidence="6" id="KW-0460">Magnesium</keyword>
<reference evidence="11" key="1">
    <citation type="submission" date="2016-06" db="UniProtKB">
        <authorList>
            <consortium name="WormBaseParasite"/>
        </authorList>
    </citation>
    <scope>IDENTIFICATION</scope>
</reference>
<name>A0A183TKL6_SCHSO</name>
<dbReference type="EC" id="3.1.-.-" evidence="6"/>
<keyword evidence="5" id="KW-0802">TPR repeat</keyword>
<dbReference type="InterPro" id="IPR019734">
    <property type="entry name" value="TPR_rpt"/>
</dbReference>
<proteinExistence type="inferred from homology"/>
<evidence type="ECO:0000256" key="1">
    <source>
        <dbReference type="ARBA" id="ARBA00004123"/>
    </source>
</evidence>
<keyword evidence="3 6" id="KW-0234">DNA repair</keyword>
<evidence type="ECO:0000256" key="6">
    <source>
        <dbReference type="RuleBase" id="RU910737"/>
    </source>
</evidence>
<dbReference type="Pfam" id="PF00752">
    <property type="entry name" value="XPG_N"/>
    <property type="match status" value="1"/>
</dbReference>
<evidence type="ECO:0000313" key="11">
    <source>
        <dbReference type="WBParaSite" id="SSLN_0001766301-mRNA-1"/>
    </source>
</evidence>
<dbReference type="InterPro" id="IPR006085">
    <property type="entry name" value="XPG_DNA_repair_N"/>
</dbReference>
<dbReference type="InterPro" id="IPR029060">
    <property type="entry name" value="PIN-like_dom_sf"/>
</dbReference>
<feature type="domain" description="XPG-I" evidence="7">
    <location>
        <begin position="98"/>
        <end position="159"/>
    </location>
</feature>
<accession>A0A183TKL6</accession>
<dbReference type="GO" id="GO:0006310">
    <property type="term" value="P:DNA recombination"/>
    <property type="evidence" value="ECO:0007669"/>
    <property type="project" value="TreeGrafter"/>
</dbReference>
<keyword evidence="4 6" id="KW-0539">Nucleus</keyword>
<dbReference type="SUPFAM" id="SSF88723">
    <property type="entry name" value="PIN domain-like"/>
    <property type="match status" value="1"/>
</dbReference>
<dbReference type="CDD" id="cd09857">
    <property type="entry name" value="PIN_EXO1"/>
    <property type="match status" value="1"/>
</dbReference>
<dbReference type="GO" id="GO:0006298">
    <property type="term" value="P:mismatch repair"/>
    <property type="evidence" value="ECO:0007669"/>
    <property type="project" value="TreeGrafter"/>
</dbReference>
<dbReference type="PROSITE" id="PS50005">
    <property type="entry name" value="TPR"/>
    <property type="match status" value="1"/>
</dbReference>
<dbReference type="PRINTS" id="PR00853">
    <property type="entry name" value="XPGRADSUPER"/>
</dbReference>
<keyword evidence="6" id="KW-0269">Exonuclease</keyword>
<dbReference type="AlphaFoldDB" id="A0A183TKL6"/>
<dbReference type="InterPro" id="IPR006086">
    <property type="entry name" value="XPG-I_dom"/>
</dbReference>
<comment type="function">
    <text evidence="6">5'-&gt;3' double-stranded DNA exonuclease which may also possess a cryptic 3'-&gt;5' double-stranded DNA exonuclease activity. Functions in DNA mismatch repair.</text>
</comment>
<dbReference type="InterPro" id="IPR006084">
    <property type="entry name" value="XPG/Rad2"/>
</dbReference>
<dbReference type="Pfam" id="PF00867">
    <property type="entry name" value="XPG_I"/>
    <property type="match status" value="1"/>
</dbReference>
<dbReference type="InterPro" id="IPR044752">
    <property type="entry name" value="PIN-like_EXO1"/>
</dbReference>
<dbReference type="GO" id="GO:0046872">
    <property type="term" value="F:metal ion binding"/>
    <property type="evidence" value="ECO:0007669"/>
    <property type="project" value="UniProtKB-UniRule"/>
</dbReference>
<dbReference type="PANTHER" id="PTHR11081:SF8">
    <property type="entry name" value="EXONUCLEASE 1"/>
    <property type="match status" value="1"/>
</dbReference>
<gene>
    <name evidence="9" type="ORF">SSLN_LOCUS17014</name>
</gene>
<organism evidence="11">
    <name type="scientific">Schistocephalus solidus</name>
    <name type="common">Tapeworm</name>
    <dbReference type="NCBI Taxonomy" id="70667"/>
    <lineage>
        <taxon>Eukaryota</taxon>
        <taxon>Metazoa</taxon>
        <taxon>Spiralia</taxon>
        <taxon>Lophotrochozoa</taxon>
        <taxon>Platyhelminthes</taxon>
        <taxon>Cestoda</taxon>
        <taxon>Eucestoda</taxon>
        <taxon>Diphyllobothriidea</taxon>
        <taxon>Diphyllobothriidae</taxon>
        <taxon>Schistocephalus</taxon>
    </lineage>
</organism>